<accession>A0A0C2MX08</accession>
<evidence type="ECO:0000313" key="1">
    <source>
        <dbReference type="EMBL" id="KII66117.1"/>
    </source>
</evidence>
<dbReference type="EMBL" id="JWZT01003604">
    <property type="protein sequence ID" value="KII66117.1"/>
    <property type="molecule type" value="Genomic_DNA"/>
</dbReference>
<dbReference type="AlphaFoldDB" id="A0A0C2MX08"/>
<keyword evidence="2" id="KW-1185">Reference proteome</keyword>
<comment type="caution">
    <text evidence="1">The sequence shown here is derived from an EMBL/GenBank/DDBJ whole genome shotgun (WGS) entry which is preliminary data.</text>
</comment>
<name>A0A0C2MX08_THEKT</name>
<dbReference type="Gene3D" id="1.25.10.10">
    <property type="entry name" value="Leucine-rich Repeat Variant"/>
    <property type="match status" value="1"/>
</dbReference>
<sequence>MSNKANSDDSHRLALFVMTAFATVSNGLHDSYVEDHHLPIFEKTYNLCFKVIDHFKDSEDICEKCCHVIHCFIFASKSVYSDFESVSKQLTKRFQTLHYSCFIHPFLSFIEHDVCVGGLVSQTLQESEYDDVLIKMDIRRLVELASKSLLSQDEGLFNACHGICKKKPETNSIAVRLYNSSVHRIVKNCIEFILSQREIPYIKGCGDMLQVMNSAEVTGIGKRLKIEKGFINDILESYPEKMSRDKSLDDSIIKILNQEAAANWRF</sequence>
<protein>
    <submittedName>
        <fullName evidence="1">Uncharacterized protein</fullName>
    </submittedName>
</protein>
<proteinExistence type="predicted"/>
<evidence type="ECO:0000313" key="2">
    <source>
        <dbReference type="Proteomes" id="UP000031668"/>
    </source>
</evidence>
<organism evidence="1 2">
    <name type="scientific">Thelohanellus kitauei</name>
    <name type="common">Myxosporean</name>
    <dbReference type="NCBI Taxonomy" id="669202"/>
    <lineage>
        <taxon>Eukaryota</taxon>
        <taxon>Metazoa</taxon>
        <taxon>Cnidaria</taxon>
        <taxon>Myxozoa</taxon>
        <taxon>Myxosporea</taxon>
        <taxon>Bivalvulida</taxon>
        <taxon>Platysporina</taxon>
        <taxon>Myxobolidae</taxon>
        <taxon>Thelohanellus</taxon>
    </lineage>
</organism>
<gene>
    <name evidence="1" type="ORF">RF11_11933</name>
</gene>
<dbReference type="Proteomes" id="UP000031668">
    <property type="component" value="Unassembled WGS sequence"/>
</dbReference>
<reference evidence="1 2" key="1">
    <citation type="journal article" date="2014" name="Genome Biol. Evol.">
        <title>The genome of the myxosporean Thelohanellus kitauei shows adaptations to nutrient acquisition within its fish host.</title>
        <authorList>
            <person name="Yang Y."/>
            <person name="Xiong J."/>
            <person name="Zhou Z."/>
            <person name="Huo F."/>
            <person name="Miao W."/>
            <person name="Ran C."/>
            <person name="Liu Y."/>
            <person name="Zhang J."/>
            <person name="Feng J."/>
            <person name="Wang M."/>
            <person name="Wang M."/>
            <person name="Wang L."/>
            <person name="Yao B."/>
        </authorList>
    </citation>
    <scope>NUCLEOTIDE SEQUENCE [LARGE SCALE GENOMIC DNA]</scope>
    <source>
        <strain evidence="1">Wuqing</strain>
    </source>
</reference>
<dbReference type="InterPro" id="IPR011989">
    <property type="entry name" value="ARM-like"/>
</dbReference>